<dbReference type="SUPFAM" id="SSF160104">
    <property type="entry name" value="Acetoacetate decarboxylase-like"/>
    <property type="match status" value="1"/>
</dbReference>
<dbReference type="AlphaFoldDB" id="A0A173MUX7"/>
<dbReference type="InterPro" id="IPR010451">
    <property type="entry name" value="Acetoacetate_decarboxylase"/>
</dbReference>
<keyword evidence="1" id="KW-0456">Lyase</keyword>
<dbReference type="GO" id="GO:0047602">
    <property type="term" value="F:acetoacetate decarboxylase activity"/>
    <property type="evidence" value="ECO:0007669"/>
    <property type="project" value="UniProtKB-EC"/>
</dbReference>
<reference evidence="1" key="1">
    <citation type="submission" date="2017-11" db="EMBL/GenBank/DDBJ databases">
        <title>Complete Genome Sequence from Moraxella oslensis YHS isolated from human skin.</title>
        <authorList>
            <person name="Lee K."/>
            <person name="Lim J.Y."/>
            <person name="Hwang I."/>
        </authorList>
    </citation>
    <scope>NUCLEOTIDE SEQUENCE</scope>
    <source>
        <strain evidence="1">YHS</strain>
    </source>
</reference>
<dbReference type="RefSeq" id="WP_060994805.1">
    <property type="nucleotide sequence ID" value="NZ_JBFTEY010000007.1"/>
</dbReference>
<sequence length="260" mass="28925">MKASDILDNATFMPFTAPPCSNGPYEFFDREYFIITYRTDPEKLRAIVPEPLQITDDALVSYEFIRMPNSTGFGNYTESGQVIEVIDAEGRHANYTHCMFLDDFGPTAGGRELWGFPKKMASPVLTVDNTDTLLGTLDYGSVRVATGTMAYKYDELDKATVKANMEKTPNYLLKLIPHVDGTPRICELVRYYLTDVEVKAAYTGPATLQLFDHVMAPVSKLPVLEIVKTSHIIANLTLALGEVAVDYIADAQARPDSNFQ</sequence>
<proteinExistence type="predicted"/>
<dbReference type="EC" id="4.1.1.4" evidence="1"/>
<name>A0A173MUX7_FAUOS</name>
<dbReference type="OrthoDB" id="1633687at2"/>
<gene>
    <name evidence="2" type="ORF">E6P75_05600</name>
    <name evidence="1" type="ORF">YHS_03895</name>
</gene>
<dbReference type="NCBIfam" id="NF002614">
    <property type="entry name" value="PRK02265.1"/>
    <property type="match status" value="1"/>
</dbReference>
<dbReference type="Gene3D" id="2.40.400.10">
    <property type="entry name" value="Acetoacetate decarboxylase-like"/>
    <property type="match status" value="1"/>
</dbReference>
<dbReference type="EMBL" id="CP024176">
    <property type="protein sequence ID" value="ATQ83038.1"/>
    <property type="molecule type" value="Genomic_DNA"/>
</dbReference>
<organism evidence="1">
    <name type="scientific">Faucicola osloensis</name>
    <name type="common">Moraxella osloensis</name>
    <dbReference type="NCBI Taxonomy" id="34062"/>
    <lineage>
        <taxon>Bacteria</taxon>
        <taxon>Pseudomonadati</taxon>
        <taxon>Pseudomonadota</taxon>
        <taxon>Gammaproteobacteria</taxon>
        <taxon>Moraxellales</taxon>
        <taxon>Moraxellaceae</taxon>
        <taxon>Faucicola</taxon>
    </lineage>
</organism>
<protein>
    <submittedName>
        <fullName evidence="1">Acetoacetate decarboxylase</fullName>
        <ecNumber evidence="1">4.1.1.4</ecNumber>
    </submittedName>
</protein>
<dbReference type="EMBL" id="SSCJ01000003">
    <property type="protein sequence ID" value="MDI4509687.1"/>
    <property type="molecule type" value="Genomic_DNA"/>
</dbReference>
<dbReference type="InterPro" id="IPR023375">
    <property type="entry name" value="ADC_dom_sf"/>
</dbReference>
<evidence type="ECO:0000313" key="2">
    <source>
        <dbReference type="EMBL" id="MDI4509687.1"/>
    </source>
</evidence>
<accession>A0A173MUX7</accession>
<dbReference type="Pfam" id="PF06314">
    <property type="entry name" value="ADC"/>
    <property type="match status" value="1"/>
</dbReference>
<reference evidence="2" key="2">
    <citation type="submission" date="2019-04" db="EMBL/GenBank/DDBJ databases">
        <title>Moraxella osloensis CCUG 73412, isolated from corneal scrapings as causative agent of keratitis.</title>
        <authorList>
            <person name="Connolly G."/>
            <person name="Jaen-Luchoro D."/>
            <person name="Pinyeiro-Iglesias B."/>
            <person name="Curry A."/>
            <person name="Knowles S."/>
            <person name="Moore E.R.B."/>
        </authorList>
    </citation>
    <scope>NUCLEOTIDE SEQUENCE</scope>
    <source>
        <strain evidence="2">CCUG 73412</strain>
    </source>
</reference>
<evidence type="ECO:0000313" key="1">
    <source>
        <dbReference type="EMBL" id="ATQ83038.1"/>
    </source>
</evidence>